<reference evidence="1 2" key="1">
    <citation type="submission" date="2021-03" db="EMBL/GenBank/DDBJ databases">
        <title>Antimicrobial resistance genes in bacteria isolated from Japanese honey, and their potential for conferring macrolide and lincosamide resistance in the American foulbrood pathogen Paenibacillus larvae.</title>
        <authorList>
            <person name="Okamoto M."/>
            <person name="Kumagai M."/>
            <person name="Kanamori H."/>
            <person name="Takamatsu D."/>
        </authorList>
    </citation>
    <scope>NUCLEOTIDE SEQUENCE [LARGE SCALE GENOMIC DNA]</scope>
    <source>
        <strain evidence="1 2">J21TS3</strain>
    </source>
</reference>
<dbReference type="Proteomes" id="UP000680638">
    <property type="component" value="Unassembled WGS sequence"/>
</dbReference>
<sequence>MSTDRDDFLEEFEAIESKRSLVRKQIEDYQADHNIISWSDEVKSIFRQCVVLEKEMSVRFTLEKDQVVSMMSKVGNAKKARQIYGNESPMEYGAFIDRSN</sequence>
<accession>A0ABQ4LWC4</accession>
<proteinExistence type="predicted"/>
<evidence type="ECO:0000313" key="2">
    <source>
        <dbReference type="Proteomes" id="UP000680638"/>
    </source>
</evidence>
<keyword evidence="2" id="KW-1185">Reference proteome</keyword>
<comment type="caution">
    <text evidence="1">The sequence shown here is derived from an EMBL/GenBank/DDBJ whole genome shotgun (WGS) entry which is preliminary data.</text>
</comment>
<dbReference type="RefSeq" id="WP_212949853.1">
    <property type="nucleotide sequence ID" value="NZ_BORW01000010.1"/>
</dbReference>
<gene>
    <name evidence="1" type="ORF">J21TS3_24080</name>
</gene>
<organism evidence="1 2">
    <name type="scientific">Paenibacillus cookii</name>
    <dbReference type="NCBI Taxonomy" id="157839"/>
    <lineage>
        <taxon>Bacteria</taxon>
        <taxon>Bacillati</taxon>
        <taxon>Bacillota</taxon>
        <taxon>Bacilli</taxon>
        <taxon>Bacillales</taxon>
        <taxon>Paenibacillaceae</taxon>
        <taxon>Paenibacillus</taxon>
    </lineage>
</organism>
<name>A0ABQ4LWC4_9BACL</name>
<evidence type="ECO:0000313" key="1">
    <source>
        <dbReference type="EMBL" id="GIO67587.1"/>
    </source>
</evidence>
<dbReference type="EMBL" id="BORW01000010">
    <property type="protein sequence ID" value="GIO67587.1"/>
    <property type="molecule type" value="Genomic_DNA"/>
</dbReference>
<evidence type="ECO:0008006" key="3">
    <source>
        <dbReference type="Google" id="ProtNLM"/>
    </source>
</evidence>
<protein>
    <recommendedName>
        <fullName evidence="3">Flagellar protein FliT</fullName>
    </recommendedName>
</protein>